<dbReference type="Pfam" id="PF25782">
    <property type="entry name" value="TPR_CAND1"/>
    <property type="match status" value="1"/>
</dbReference>
<reference evidence="5" key="1">
    <citation type="journal article" date="2020" name="J. Eukaryot. Microbiol.">
        <title>De novo Sequencing, Assembly and Annotation of the Transcriptome for the Free-Living Testate Amoeba Arcella intermedia.</title>
        <authorList>
            <person name="Ribeiro G.M."/>
            <person name="Porfirio-Sousa A.L."/>
            <person name="Maurer-Alcala X.X."/>
            <person name="Katz L.A."/>
            <person name="Lahr D.J.G."/>
        </authorList>
    </citation>
    <scope>NUCLEOTIDE SEQUENCE</scope>
</reference>
<dbReference type="GO" id="GO:0010265">
    <property type="term" value="P:SCF complex assembly"/>
    <property type="evidence" value="ECO:0007669"/>
    <property type="project" value="InterPro"/>
</dbReference>
<name>A0A6B2KWL4_9EUKA</name>
<evidence type="ECO:0000256" key="3">
    <source>
        <dbReference type="ARBA" id="ARBA00022786"/>
    </source>
</evidence>
<dbReference type="EMBL" id="GIBP01000140">
    <property type="protein sequence ID" value="NDV29109.1"/>
    <property type="molecule type" value="Transcribed_RNA"/>
</dbReference>
<evidence type="ECO:0000256" key="1">
    <source>
        <dbReference type="ARBA" id="ARBA00007657"/>
    </source>
</evidence>
<accession>A0A6B2KWL4</accession>
<dbReference type="InterPro" id="IPR013932">
    <property type="entry name" value="TATA-bd_TIP120"/>
</dbReference>
<keyword evidence="2" id="KW-0677">Repeat</keyword>
<dbReference type="InterPro" id="IPR011989">
    <property type="entry name" value="ARM-like"/>
</dbReference>
<keyword evidence="3" id="KW-0833">Ubl conjugation pathway</keyword>
<evidence type="ECO:0000259" key="4">
    <source>
        <dbReference type="Pfam" id="PF08623"/>
    </source>
</evidence>
<dbReference type="AlphaFoldDB" id="A0A6B2KWL4"/>
<dbReference type="InterPro" id="IPR039852">
    <property type="entry name" value="CAND1/CAND2"/>
</dbReference>
<dbReference type="InterPro" id="IPR016024">
    <property type="entry name" value="ARM-type_fold"/>
</dbReference>
<dbReference type="Pfam" id="PF08623">
    <property type="entry name" value="TIP120"/>
    <property type="match status" value="1"/>
</dbReference>
<protein>
    <recommendedName>
        <fullName evidence="4">TATA-binding protein interacting (TIP20) domain-containing protein</fullName>
    </recommendedName>
</protein>
<evidence type="ECO:0000313" key="5">
    <source>
        <dbReference type="EMBL" id="NDV29109.1"/>
    </source>
</evidence>
<dbReference type="SUPFAM" id="SSF48371">
    <property type="entry name" value="ARM repeat"/>
    <property type="match status" value="1"/>
</dbReference>
<feature type="domain" description="TATA-binding protein interacting (TIP20)" evidence="4">
    <location>
        <begin position="1035"/>
        <end position="1194"/>
    </location>
</feature>
<sequence length="1216" mass="135054">MSFRPEECLEKLNSRDKDFRYMAISDLINEIQKDNFKIDQESERKIITKLLEMVAKDGSGDVKALAVKALGPLATHAQETQVQNMIEKLGNYLLDDGMQDEIRDISSIGLKTVIAEIPDTQLDTVKLVIKILCTRVVDAIAKAPKPEIVMLCLDILNDLLSRWGKEIGKQKALYEKIQKSVLPQLTSPQSAGRKKAIGCLSYLSLSTPDDIFSELVTHLANNIGSAKKVDQLRTFVSAIGSISRSVGYRLGKHLPAILPLLFQHFEKATGEDDEVRENCLQVFESVLLRCPKESDAYLEKIEALCLKYISYDPNFDSDNEAHDEEMELSGEEDYDDGDYDFSDDDDVSWKVRKGTVRCLIASIKTRPERLNIVIDNIVPTLVKRFKEREETVKLDIFSAFGEILKQLNIVHAGKDSRLTQQIQDQVPSIVTVLTKELKGKSLKTRPGVFQLLVELVTVIPGCLEKHVSAFIPGISVALGDKNTTSSLKIDALVFLRCLLQHHSPQVFHPQLNSLLPPIYKAAEDRYYKIVAEALRVCSQVARVLNVEGFNSAPYVDELYKVSVARLKLLDVDQEVKEASIECAGNILTLLGDGVSAEVALKIFVDRLNNEVTRLVTIKVFEQISVVVPKPKVDLTAILPDVIKILTTFLKKQNRQLKQATLSCLSALIKAFGKNNKPATSQFESVIKELSSIINEQDLHLSHLALRVAGSMVRVHSRSAEKVKNIILPPVYELLKSSLFQGLALESLLALYKDLIVSKAKIPADSLISGLVGITNQEGLSKQSYHSIAQCVSVLVAKMDEEVRVTMVDKFVNDIANTKKESEKLLALYCIGEIGRRVDLSANKDLKKNIFKSFDSQSEEIKTAASVALGCIAVGNMVKFFPDILDEIDSNPKRQYLLLGSLREVIVRLSSSSKGKTKLSRFIDKLLSLLFGHTGTEEEGTRNVVSECLGKLALIEPSKVIPELAVRTAQTNTPVTKACVTTALKSALSDKNPAVDSLLSKHIASFLSLLSDSSILVRKSVLLSLNYCAHHKPDIVSEFLGKYLELLYGETKVKKELIREVDLGPFKHKVDDGIELRLASFEVMYTLLDTCLSKLVLPEFIEHLTSGLGDVYDIQMLNHLILARLSKKAPAALLAGLDGLVEPLRAAVTSKPKEAAVKQQVERNDELIRSALRAVVFISKIEGIENSFKFQEFLRTTILQGALSEKYEAIVKEQLDK</sequence>
<evidence type="ECO:0000256" key="2">
    <source>
        <dbReference type="ARBA" id="ARBA00022737"/>
    </source>
</evidence>
<dbReference type="Gene3D" id="1.25.10.10">
    <property type="entry name" value="Leucine-rich Repeat Variant"/>
    <property type="match status" value="1"/>
</dbReference>
<organism evidence="5">
    <name type="scientific">Arcella intermedia</name>
    <dbReference type="NCBI Taxonomy" id="1963864"/>
    <lineage>
        <taxon>Eukaryota</taxon>
        <taxon>Amoebozoa</taxon>
        <taxon>Tubulinea</taxon>
        <taxon>Elardia</taxon>
        <taxon>Arcellinida</taxon>
        <taxon>Sphaerothecina</taxon>
        <taxon>Arcellidae</taxon>
        <taxon>Arcella</taxon>
    </lineage>
</organism>
<proteinExistence type="inferred from homology"/>
<comment type="similarity">
    <text evidence="1">Belongs to the CAND family.</text>
</comment>
<dbReference type="PANTHER" id="PTHR12696">
    <property type="entry name" value="TIP120"/>
    <property type="match status" value="1"/>
</dbReference>